<evidence type="ECO:0000256" key="1">
    <source>
        <dbReference type="SAM" id="SignalP"/>
    </source>
</evidence>
<name>A0AAN9LSG5_PHACN</name>
<keyword evidence="1" id="KW-0732">Signal</keyword>
<dbReference type="SUPFAM" id="SSF47699">
    <property type="entry name" value="Bifunctional inhibitor/lipid-transfer protein/seed storage 2S albumin"/>
    <property type="match status" value="1"/>
</dbReference>
<reference evidence="3 4" key="1">
    <citation type="submission" date="2024-01" db="EMBL/GenBank/DDBJ databases">
        <title>The genomes of 5 underutilized Papilionoideae crops provide insights into root nodulation and disease resistanc.</title>
        <authorList>
            <person name="Jiang F."/>
        </authorList>
    </citation>
    <scope>NUCLEOTIDE SEQUENCE [LARGE SCALE GENOMIC DNA]</scope>
    <source>
        <strain evidence="3">JINMINGXINNONG_FW02</strain>
        <tissue evidence="3">Leaves</tissue>
    </source>
</reference>
<keyword evidence="4" id="KW-1185">Reference proteome</keyword>
<sequence>MGRGSSYLSLTMLVVAGCLMCNTKEVSAQCGGSVADLISQCSEYAQKTGPKIKPSAACCAVLREFNVACACKLITKEVASLVSIPKVVFVARSCGLNLPPGMQCGAIKIPPKAMK</sequence>
<dbReference type="EMBL" id="JAYMYR010000009">
    <property type="protein sequence ID" value="KAK7341266.1"/>
    <property type="molecule type" value="Genomic_DNA"/>
</dbReference>
<feature type="chain" id="PRO_5042972699" description="Bifunctional inhibitor/plant lipid transfer protein/seed storage helical domain-containing protein" evidence="1">
    <location>
        <begin position="29"/>
        <end position="115"/>
    </location>
</feature>
<dbReference type="InterPro" id="IPR016140">
    <property type="entry name" value="Bifunc_inhib/LTP/seed_store"/>
</dbReference>
<dbReference type="PANTHER" id="PTHR33286">
    <property type="entry name" value="BIFUNCTIONAL INHIBITOR/LIPID-TRANSFER PROTEIN/SEED STORAGE 2S ALBUMIN SUPERFAMILY PROTEIN"/>
    <property type="match status" value="1"/>
</dbReference>
<dbReference type="Pfam" id="PF14368">
    <property type="entry name" value="LTP_2"/>
    <property type="match status" value="1"/>
</dbReference>
<gene>
    <name evidence="3" type="ORF">VNO80_24192</name>
</gene>
<feature type="domain" description="Bifunctional inhibitor/plant lipid transfer protein/seed storage helical" evidence="2">
    <location>
        <begin position="11"/>
        <end position="104"/>
    </location>
</feature>
<dbReference type="Gene3D" id="1.10.110.10">
    <property type="entry name" value="Plant lipid-transfer and hydrophobic proteins"/>
    <property type="match status" value="1"/>
</dbReference>
<dbReference type="InterPro" id="IPR036312">
    <property type="entry name" value="Bifun_inhib/LTP/seed_sf"/>
</dbReference>
<evidence type="ECO:0000313" key="4">
    <source>
        <dbReference type="Proteomes" id="UP001374584"/>
    </source>
</evidence>
<dbReference type="PROSITE" id="PS51257">
    <property type="entry name" value="PROKAR_LIPOPROTEIN"/>
    <property type="match status" value="1"/>
</dbReference>
<accession>A0AAN9LSG5</accession>
<dbReference type="PANTHER" id="PTHR33286:SF1">
    <property type="entry name" value="OS01G0800600 PROTEIN"/>
    <property type="match status" value="1"/>
</dbReference>
<dbReference type="Proteomes" id="UP001374584">
    <property type="component" value="Unassembled WGS sequence"/>
</dbReference>
<comment type="caution">
    <text evidence="3">The sequence shown here is derived from an EMBL/GenBank/DDBJ whole genome shotgun (WGS) entry which is preliminary data.</text>
</comment>
<dbReference type="AlphaFoldDB" id="A0AAN9LSG5"/>
<feature type="signal peptide" evidence="1">
    <location>
        <begin position="1"/>
        <end position="28"/>
    </location>
</feature>
<evidence type="ECO:0000313" key="3">
    <source>
        <dbReference type="EMBL" id="KAK7341266.1"/>
    </source>
</evidence>
<organism evidence="3 4">
    <name type="scientific">Phaseolus coccineus</name>
    <name type="common">Scarlet runner bean</name>
    <name type="synonym">Phaseolus multiflorus</name>
    <dbReference type="NCBI Taxonomy" id="3886"/>
    <lineage>
        <taxon>Eukaryota</taxon>
        <taxon>Viridiplantae</taxon>
        <taxon>Streptophyta</taxon>
        <taxon>Embryophyta</taxon>
        <taxon>Tracheophyta</taxon>
        <taxon>Spermatophyta</taxon>
        <taxon>Magnoliopsida</taxon>
        <taxon>eudicotyledons</taxon>
        <taxon>Gunneridae</taxon>
        <taxon>Pentapetalae</taxon>
        <taxon>rosids</taxon>
        <taxon>fabids</taxon>
        <taxon>Fabales</taxon>
        <taxon>Fabaceae</taxon>
        <taxon>Papilionoideae</taxon>
        <taxon>50 kb inversion clade</taxon>
        <taxon>NPAAA clade</taxon>
        <taxon>indigoferoid/millettioid clade</taxon>
        <taxon>Phaseoleae</taxon>
        <taxon>Phaseolus</taxon>
    </lineage>
</organism>
<protein>
    <recommendedName>
        <fullName evidence="2">Bifunctional inhibitor/plant lipid transfer protein/seed storage helical domain-containing protein</fullName>
    </recommendedName>
</protein>
<evidence type="ECO:0000259" key="2">
    <source>
        <dbReference type="Pfam" id="PF14368"/>
    </source>
</evidence>
<proteinExistence type="predicted"/>